<name>A0A383DS15_9ZZZZ</name>
<organism evidence="1">
    <name type="scientific">marine metagenome</name>
    <dbReference type="NCBI Taxonomy" id="408172"/>
    <lineage>
        <taxon>unclassified sequences</taxon>
        <taxon>metagenomes</taxon>
        <taxon>ecological metagenomes</taxon>
    </lineage>
</organism>
<proteinExistence type="predicted"/>
<gene>
    <name evidence="1" type="ORF">METZ01_LOCUS499953</name>
</gene>
<evidence type="ECO:0008006" key="2">
    <source>
        <dbReference type="Google" id="ProtNLM"/>
    </source>
</evidence>
<evidence type="ECO:0000313" key="1">
    <source>
        <dbReference type="EMBL" id="SVE47099.1"/>
    </source>
</evidence>
<accession>A0A383DS15</accession>
<dbReference type="EMBL" id="UINC01219575">
    <property type="protein sequence ID" value="SVE47099.1"/>
    <property type="molecule type" value="Genomic_DNA"/>
</dbReference>
<dbReference type="AlphaFoldDB" id="A0A383DS15"/>
<protein>
    <recommendedName>
        <fullName evidence="2">Thiamine pyrophosphate enzyme N-terminal TPP-binding domain-containing protein</fullName>
    </recommendedName>
</protein>
<sequence length="38" mass="4039">MTVNEMTGGEALAHMLLAHEAGPIFGMGGFQLLPFYDA</sequence>
<reference evidence="1" key="1">
    <citation type="submission" date="2018-05" db="EMBL/GenBank/DDBJ databases">
        <authorList>
            <person name="Lanie J.A."/>
            <person name="Ng W.-L."/>
            <person name="Kazmierczak K.M."/>
            <person name="Andrzejewski T.M."/>
            <person name="Davidsen T.M."/>
            <person name="Wayne K.J."/>
            <person name="Tettelin H."/>
            <person name="Glass J.I."/>
            <person name="Rusch D."/>
            <person name="Podicherti R."/>
            <person name="Tsui H.-C.T."/>
            <person name="Winkler M.E."/>
        </authorList>
    </citation>
    <scope>NUCLEOTIDE SEQUENCE</scope>
</reference>
<feature type="non-terminal residue" evidence="1">
    <location>
        <position position="38"/>
    </location>
</feature>